<organism evidence="1 2">
    <name type="scientific">phage Lak_Megaphage_Sonny</name>
    <dbReference type="NCBI Taxonomy" id="3109229"/>
    <lineage>
        <taxon>Viruses</taxon>
        <taxon>Duplodnaviria</taxon>
        <taxon>Heunggongvirae</taxon>
        <taxon>Uroviricota</taxon>
        <taxon>Caudoviricetes</taxon>
        <taxon>Caudoviricetes code 15 clade</taxon>
    </lineage>
</organism>
<name>A0ABZ0Z2Y4_9CAUD</name>
<dbReference type="Gene3D" id="2.40.50.260">
    <property type="entry name" value="Nucleic acid-binding protein domain"/>
    <property type="match status" value="1"/>
</dbReference>
<dbReference type="Proteomes" id="UP001358193">
    <property type="component" value="Segment"/>
</dbReference>
<reference evidence="1 2" key="1">
    <citation type="submission" date="2023-11" db="EMBL/GenBank/DDBJ databases">
        <authorList>
            <person name="Cook R."/>
            <person name="Crisci M."/>
            <person name="Pye H."/>
            <person name="Adriaenssens E."/>
            <person name="Santini J."/>
        </authorList>
    </citation>
    <scope>NUCLEOTIDE SEQUENCE [LARGE SCALE GENOMIC DNA]</scope>
    <source>
        <strain evidence="1">Lak_Megaphage_Sonny</strain>
    </source>
</reference>
<dbReference type="EMBL" id="OR769223">
    <property type="protein sequence ID" value="WQJ53431.1"/>
    <property type="molecule type" value="Genomic_DNA"/>
</dbReference>
<dbReference type="SUPFAM" id="SSF69255">
    <property type="entry name" value="gp5 N-terminal domain-like"/>
    <property type="match status" value="1"/>
</dbReference>
<protein>
    <submittedName>
        <fullName evidence="1">Baseplate hub subunit and tail lysozyme</fullName>
    </submittedName>
</protein>
<proteinExistence type="predicted"/>
<keyword evidence="2" id="KW-1185">Reference proteome</keyword>
<accession>A0ABZ0Z2Y4</accession>
<evidence type="ECO:0000313" key="2">
    <source>
        <dbReference type="Proteomes" id="UP001358193"/>
    </source>
</evidence>
<sequence>MSRKSKTGQDAVITGIVESIDDPTYSGRIKVRVKGMHDNISTEELPWCTYGGSPVSSANGGGSISIARVGQKVRIGYKSSEQTSLEWYACNTLDPKLREEIKSDYEGTHVLLYDSACDLSIKYQSGTGLVIYFQGSFLQIMPDNTITLHYGLGATGTQIQLSEGRVDIQGQSEINLTTAGTVNIEADNIVLNAKSAVQIKGDASGETAVNGLKLMTALTMLAQAVDQKVPQTGGTTSAFINSLKEGILNQSIQYIK</sequence>
<evidence type="ECO:0000313" key="1">
    <source>
        <dbReference type="EMBL" id="WQJ53431.1"/>
    </source>
</evidence>